<comment type="caution">
    <text evidence="9">The sequence shown here is derived from an EMBL/GenBank/DDBJ whole genome shotgun (WGS) entry which is preliminary data.</text>
</comment>
<keyword evidence="5 8" id="KW-1133">Transmembrane helix</keyword>
<dbReference type="PANTHER" id="PTHR31806:SF1">
    <property type="entry name" value="PURINE-CYTOSINE PERMEASE FCY2-RELATED"/>
    <property type="match status" value="1"/>
</dbReference>
<dbReference type="Pfam" id="PF02133">
    <property type="entry name" value="Transp_cyt_pur"/>
    <property type="match status" value="1"/>
</dbReference>
<feature type="transmembrane region" description="Helical" evidence="8">
    <location>
        <begin position="180"/>
        <end position="204"/>
    </location>
</feature>
<dbReference type="PIRSF" id="PIRSF002744">
    <property type="entry name" value="Pur-cyt_permease"/>
    <property type="match status" value="1"/>
</dbReference>
<comment type="subcellular location">
    <subcellularLocation>
        <location evidence="1">Membrane</location>
        <topology evidence="1">Multi-pass membrane protein</topology>
    </subcellularLocation>
</comment>
<evidence type="ECO:0000256" key="5">
    <source>
        <dbReference type="ARBA" id="ARBA00022989"/>
    </source>
</evidence>
<protein>
    <submittedName>
        <fullName evidence="9">Purine-cytosine permease family protein</fullName>
    </submittedName>
</protein>
<gene>
    <name evidence="9" type="ORF">ACFYXQ_32725</name>
</gene>
<dbReference type="Proteomes" id="UP001601992">
    <property type="component" value="Unassembled WGS sequence"/>
</dbReference>
<feature type="transmembrane region" description="Helical" evidence="8">
    <location>
        <begin position="330"/>
        <end position="349"/>
    </location>
</feature>
<accession>A0ABW6S8I0</accession>
<dbReference type="RefSeq" id="WP_051194607.1">
    <property type="nucleotide sequence ID" value="NZ_JBIAQY010000014.1"/>
</dbReference>
<evidence type="ECO:0000256" key="3">
    <source>
        <dbReference type="ARBA" id="ARBA00022448"/>
    </source>
</evidence>
<evidence type="ECO:0000256" key="6">
    <source>
        <dbReference type="ARBA" id="ARBA00023136"/>
    </source>
</evidence>
<feature type="transmembrane region" description="Helical" evidence="8">
    <location>
        <begin position="68"/>
        <end position="89"/>
    </location>
</feature>
<dbReference type="InterPro" id="IPR001248">
    <property type="entry name" value="Pur-cyt_permease"/>
</dbReference>
<dbReference type="PANTHER" id="PTHR31806">
    <property type="entry name" value="PURINE-CYTOSINE PERMEASE FCY2-RELATED"/>
    <property type="match status" value="1"/>
</dbReference>
<feature type="transmembrane region" description="Helical" evidence="8">
    <location>
        <begin position="110"/>
        <end position="137"/>
    </location>
</feature>
<dbReference type="InterPro" id="IPR026030">
    <property type="entry name" value="Pur-cyt_permease_Fcy2/21/22"/>
</dbReference>
<feature type="transmembrane region" description="Helical" evidence="8">
    <location>
        <begin position="403"/>
        <end position="422"/>
    </location>
</feature>
<evidence type="ECO:0000313" key="9">
    <source>
        <dbReference type="EMBL" id="MFF3572544.1"/>
    </source>
</evidence>
<keyword evidence="10" id="KW-1185">Reference proteome</keyword>
<comment type="similarity">
    <text evidence="2 7">Belongs to the purine-cytosine permease (2.A.39) family.</text>
</comment>
<organism evidence="9 10">
    <name type="scientific">Nocardia jiangxiensis</name>
    <dbReference type="NCBI Taxonomy" id="282685"/>
    <lineage>
        <taxon>Bacteria</taxon>
        <taxon>Bacillati</taxon>
        <taxon>Actinomycetota</taxon>
        <taxon>Actinomycetes</taxon>
        <taxon>Mycobacteriales</taxon>
        <taxon>Nocardiaceae</taxon>
        <taxon>Nocardia</taxon>
    </lineage>
</organism>
<feature type="transmembrane region" description="Helical" evidence="8">
    <location>
        <begin position="434"/>
        <end position="453"/>
    </location>
</feature>
<proteinExistence type="inferred from homology"/>
<keyword evidence="3 7" id="KW-0813">Transport</keyword>
<feature type="transmembrane region" description="Helical" evidence="8">
    <location>
        <begin position="295"/>
        <end position="318"/>
    </location>
</feature>
<dbReference type="EMBL" id="JBIAQY010000014">
    <property type="protein sequence ID" value="MFF3572544.1"/>
    <property type="molecule type" value="Genomic_DNA"/>
</dbReference>
<evidence type="ECO:0000256" key="7">
    <source>
        <dbReference type="PIRNR" id="PIRNR002744"/>
    </source>
</evidence>
<dbReference type="Gene3D" id="1.10.4160.10">
    <property type="entry name" value="Hydantoin permease"/>
    <property type="match status" value="1"/>
</dbReference>
<name>A0ABW6S8I0_9NOCA</name>
<evidence type="ECO:0000313" key="10">
    <source>
        <dbReference type="Proteomes" id="UP001601992"/>
    </source>
</evidence>
<feature type="transmembrane region" description="Helical" evidence="8">
    <location>
        <begin position="210"/>
        <end position="233"/>
    </location>
</feature>
<evidence type="ECO:0000256" key="8">
    <source>
        <dbReference type="SAM" id="Phobius"/>
    </source>
</evidence>
<feature type="transmembrane region" description="Helical" evidence="8">
    <location>
        <begin position="253"/>
        <end position="275"/>
    </location>
</feature>
<feature type="transmembrane region" description="Helical" evidence="8">
    <location>
        <begin position="149"/>
        <end position="168"/>
    </location>
</feature>
<keyword evidence="6 7" id="KW-0472">Membrane</keyword>
<evidence type="ECO:0000256" key="4">
    <source>
        <dbReference type="ARBA" id="ARBA00022692"/>
    </source>
</evidence>
<keyword evidence="4 8" id="KW-0812">Transmembrane</keyword>
<evidence type="ECO:0000256" key="1">
    <source>
        <dbReference type="ARBA" id="ARBA00004141"/>
    </source>
</evidence>
<sequence length="490" mass="52841">MPQTPSSDTEDRRYRSKVAAIEPYGVDHIPDVERHGTPRSQFSIWFAAGMNFPIMVLGFSAVGYGLSLTAAVTAIVLGSLLGAAVMGILSQMGARLGVPQQIQSRGPLGFFGNFVPVAYINIFAGIGWAAVTIILGAQAIHRLAPAVPFWLSALVLVSIQLVVAVFGYNMIHFLQKILSVVLFLGFVMITVVSITHSTTVGFHANPHARFYIGGAGGWITFAGFFLSFLIAWWPFASDYSRYLPDDDRTAKRAGVYTVAGNFITLSWLGIAGAVLGGSAVSGEQPIDALARLTGSWAPVALIVVMLSSFSQNFLNVYGGAISIQTLRIPVSRRTAVIAICVISYIISLWADAGFEAKFKNFLFLGAYLIAPFGAALLLDYFAGGRKDKARIGELYDETRMLEWGFVAWVAGVIASVPFWNLSFYQGWVSVHHPGWGDLTYVVGFAVASVVYLLTYRLPGLRRSTGSTAGKRFTESAGTVAAPMTVSEETL</sequence>
<feature type="transmembrane region" description="Helical" evidence="8">
    <location>
        <begin position="42"/>
        <end position="62"/>
    </location>
</feature>
<reference evidence="9 10" key="1">
    <citation type="submission" date="2024-10" db="EMBL/GenBank/DDBJ databases">
        <title>The Natural Products Discovery Center: Release of the First 8490 Sequenced Strains for Exploring Actinobacteria Biosynthetic Diversity.</title>
        <authorList>
            <person name="Kalkreuter E."/>
            <person name="Kautsar S.A."/>
            <person name="Yang D."/>
            <person name="Bader C.D."/>
            <person name="Teijaro C.N."/>
            <person name="Fluegel L."/>
            <person name="Davis C.M."/>
            <person name="Simpson J.R."/>
            <person name="Lauterbach L."/>
            <person name="Steele A.D."/>
            <person name="Gui C."/>
            <person name="Meng S."/>
            <person name="Li G."/>
            <person name="Viehrig K."/>
            <person name="Ye F."/>
            <person name="Su P."/>
            <person name="Kiefer A.F."/>
            <person name="Nichols A."/>
            <person name="Cepeda A.J."/>
            <person name="Yan W."/>
            <person name="Fan B."/>
            <person name="Jiang Y."/>
            <person name="Adhikari A."/>
            <person name="Zheng C.-J."/>
            <person name="Schuster L."/>
            <person name="Cowan T.M."/>
            <person name="Smanski M.J."/>
            <person name="Chevrette M.G."/>
            <person name="De Carvalho L.P.S."/>
            <person name="Shen B."/>
        </authorList>
    </citation>
    <scope>NUCLEOTIDE SEQUENCE [LARGE SCALE GENOMIC DNA]</scope>
    <source>
        <strain evidence="9 10">NPDC002593</strain>
    </source>
</reference>
<feature type="transmembrane region" description="Helical" evidence="8">
    <location>
        <begin position="361"/>
        <end position="382"/>
    </location>
</feature>
<evidence type="ECO:0000256" key="2">
    <source>
        <dbReference type="ARBA" id="ARBA00008974"/>
    </source>
</evidence>